<keyword evidence="2" id="KW-1185">Reference proteome</keyword>
<protein>
    <submittedName>
        <fullName evidence="1">Uncharacterized protein</fullName>
    </submittedName>
</protein>
<proteinExistence type="predicted"/>
<comment type="caution">
    <text evidence="1">The sequence shown here is derived from an EMBL/GenBank/DDBJ whole genome shotgun (WGS) entry which is preliminary data.</text>
</comment>
<dbReference type="EMBL" id="CM039427">
    <property type="protein sequence ID" value="KAI4354175.1"/>
    <property type="molecule type" value="Genomic_DNA"/>
</dbReference>
<dbReference type="Proteomes" id="UP000828941">
    <property type="component" value="Chromosome 2"/>
</dbReference>
<name>A0ACB9PZN5_BAUVA</name>
<sequence length="909" mass="101160">MTKQAAIVLVLMVLLKISDTEMSKEIPTRPDVISIGALFSFNSTIGQVAKVAIAAAVDDVNSSPQVLNETKLKVSMQDANHNGFLGMIKALRLMENDIMAIIGPEFSVSAHTISQVATELQVPLLSFAATEPTLSSLEFPYFVRTTQSDLFQMSAIADILDYYEWTDVIAIYVEDDYGRNGVAVLGDKLAEKRRRIFYKASLSPNMSRLDIIHVLSKLASIESMVLILHTYPDLGLEVLDVAKDLGMMRAGYVWITTDWLSTVLDANSDLAKKAIDGIEGVLTLRIYTQDSEMKRKLISRWEGLTDGKSASGSVGLNTYGLYAYDTVWLLAQAIDELLIQGTHISFSTDSKLTQLNGKSWSFDSVKIFNEGNLLLKSILKVNLTGVTGKMMCNSDGCVVNPAYEVINVIGSGLRKIGYWSNYSGLSVLPPENHHAKPNDTSSSKQQLHGVVWPGQTTEKPRGWVYPNDGKPLRIAVTKPFFKEIIFQVEGTSAYSGFCIDVFNAAVDLLPYTFPYQFVPSTHHQHQPNNTELMYMVQRGVYDAAVGGIAVTTSRMRMVDFTQPFVESGLVVVAPIRKLNLSTWAFLRPFTPMLWCVTGLSFLIVGVVIWILEHRRNDDFRGPPRKQVITILLFSFSTLFPSQREKTVTNLSRFLLIIWLSVVLILNSTYTASLSSILTVERLSSNIKGIESLLSSNHPIGYQIGSFAGNYLANELNIHHSRIVPLNSPEEYEKALINGPEKGGVAALVSERVTMEIFLSTRCEFSIVGQDLMKIGWAFAFKRDSPLAVDMSAAIIKLSECGELQRIRDKWLKQSACIKEDGKKELDRLPLKNFLCLFLICGSVGLLVLLVYLTQMVNKFIKHNSDKSQSSTLRSWSAALSSFASFLNEKEELIQSKPMGRQMERSSVER</sequence>
<accession>A0ACB9PZN5</accession>
<evidence type="ECO:0000313" key="1">
    <source>
        <dbReference type="EMBL" id="KAI4354175.1"/>
    </source>
</evidence>
<gene>
    <name evidence="1" type="ORF">L6164_003068</name>
</gene>
<evidence type="ECO:0000313" key="2">
    <source>
        <dbReference type="Proteomes" id="UP000828941"/>
    </source>
</evidence>
<reference evidence="1 2" key="1">
    <citation type="journal article" date="2022" name="DNA Res.">
        <title>Chromosomal-level genome assembly of the orchid tree Bauhinia variegata (Leguminosae; Cercidoideae) supports the allotetraploid origin hypothesis of Bauhinia.</title>
        <authorList>
            <person name="Zhong Y."/>
            <person name="Chen Y."/>
            <person name="Zheng D."/>
            <person name="Pang J."/>
            <person name="Liu Y."/>
            <person name="Luo S."/>
            <person name="Meng S."/>
            <person name="Qian L."/>
            <person name="Wei D."/>
            <person name="Dai S."/>
            <person name="Zhou R."/>
        </authorList>
    </citation>
    <scope>NUCLEOTIDE SEQUENCE [LARGE SCALE GENOMIC DNA]</scope>
    <source>
        <strain evidence="1">BV-YZ2020</strain>
    </source>
</reference>
<organism evidence="1 2">
    <name type="scientific">Bauhinia variegata</name>
    <name type="common">Purple orchid tree</name>
    <name type="synonym">Phanera variegata</name>
    <dbReference type="NCBI Taxonomy" id="167791"/>
    <lineage>
        <taxon>Eukaryota</taxon>
        <taxon>Viridiplantae</taxon>
        <taxon>Streptophyta</taxon>
        <taxon>Embryophyta</taxon>
        <taxon>Tracheophyta</taxon>
        <taxon>Spermatophyta</taxon>
        <taxon>Magnoliopsida</taxon>
        <taxon>eudicotyledons</taxon>
        <taxon>Gunneridae</taxon>
        <taxon>Pentapetalae</taxon>
        <taxon>rosids</taxon>
        <taxon>fabids</taxon>
        <taxon>Fabales</taxon>
        <taxon>Fabaceae</taxon>
        <taxon>Cercidoideae</taxon>
        <taxon>Cercideae</taxon>
        <taxon>Bauhiniinae</taxon>
        <taxon>Bauhinia</taxon>
    </lineage>
</organism>